<accession>A0A1F5FIJ8</accession>
<sequence length="75" mass="8923">MAIIIKKGAGESDQSVLNKFKRITLDDPALEKVREREMEGYKKPSAVKNVKNRVWAKERRRLRRQARRLRGDRKF</sequence>
<evidence type="ECO:0000313" key="1">
    <source>
        <dbReference type="EMBL" id="OGD79390.1"/>
    </source>
</evidence>
<comment type="caution">
    <text evidence="1">The sequence shown here is derived from an EMBL/GenBank/DDBJ whole genome shotgun (WGS) entry which is preliminary data.</text>
</comment>
<name>A0A1F5FIJ8_9BACT</name>
<proteinExistence type="predicted"/>
<organism evidence="1 2">
    <name type="scientific">Candidatus Collierbacteria bacterium RIFOXYB1_FULL_49_13</name>
    <dbReference type="NCBI Taxonomy" id="1817728"/>
    <lineage>
        <taxon>Bacteria</taxon>
        <taxon>Candidatus Collieribacteriota</taxon>
    </lineage>
</organism>
<protein>
    <recommendedName>
        <fullName evidence="3">30S ribosomal protein S21</fullName>
    </recommendedName>
</protein>
<evidence type="ECO:0008006" key="3">
    <source>
        <dbReference type="Google" id="ProtNLM"/>
    </source>
</evidence>
<gene>
    <name evidence="1" type="ORF">A2368_01755</name>
</gene>
<dbReference type="Proteomes" id="UP000176682">
    <property type="component" value="Unassembled WGS sequence"/>
</dbReference>
<evidence type="ECO:0000313" key="2">
    <source>
        <dbReference type="Proteomes" id="UP000176682"/>
    </source>
</evidence>
<dbReference type="AlphaFoldDB" id="A0A1F5FIJ8"/>
<reference evidence="1 2" key="1">
    <citation type="journal article" date="2016" name="Nat. Commun.">
        <title>Thousands of microbial genomes shed light on interconnected biogeochemical processes in an aquifer system.</title>
        <authorList>
            <person name="Anantharaman K."/>
            <person name="Brown C.T."/>
            <person name="Hug L.A."/>
            <person name="Sharon I."/>
            <person name="Castelle C.J."/>
            <person name="Probst A.J."/>
            <person name="Thomas B.C."/>
            <person name="Singh A."/>
            <person name="Wilkins M.J."/>
            <person name="Karaoz U."/>
            <person name="Brodie E.L."/>
            <person name="Williams K.H."/>
            <person name="Hubbard S.S."/>
            <person name="Banfield J.F."/>
        </authorList>
    </citation>
    <scope>NUCLEOTIDE SEQUENCE [LARGE SCALE GENOMIC DNA]</scope>
</reference>
<dbReference type="EMBL" id="MFAM01000022">
    <property type="protein sequence ID" value="OGD79390.1"/>
    <property type="molecule type" value="Genomic_DNA"/>
</dbReference>